<reference evidence="1 2" key="1">
    <citation type="submission" date="2016-04" db="EMBL/GenBank/DDBJ databases">
        <title>A degradative enzymes factory behind the ericoid mycorrhizal symbiosis.</title>
        <authorList>
            <consortium name="DOE Joint Genome Institute"/>
            <person name="Martino E."/>
            <person name="Morin E."/>
            <person name="Grelet G."/>
            <person name="Kuo A."/>
            <person name="Kohler A."/>
            <person name="Daghino S."/>
            <person name="Barry K."/>
            <person name="Choi C."/>
            <person name="Cichocki N."/>
            <person name="Clum A."/>
            <person name="Copeland A."/>
            <person name="Hainaut M."/>
            <person name="Haridas S."/>
            <person name="Labutti K."/>
            <person name="Lindquist E."/>
            <person name="Lipzen A."/>
            <person name="Khouja H.-R."/>
            <person name="Murat C."/>
            <person name="Ohm R."/>
            <person name="Olson A."/>
            <person name="Spatafora J."/>
            <person name="Veneault-Fourrey C."/>
            <person name="Henrissat B."/>
            <person name="Grigoriev I."/>
            <person name="Martin F."/>
            <person name="Perotto S."/>
        </authorList>
    </citation>
    <scope>NUCLEOTIDE SEQUENCE [LARGE SCALE GENOMIC DNA]</scope>
    <source>
        <strain evidence="1 2">E</strain>
    </source>
</reference>
<evidence type="ECO:0008006" key="3">
    <source>
        <dbReference type="Google" id="ProtNLM"/>
    </source>
</evidence>
<dbReference type="Proteomes" id="UP000235371">
    <property type="component" value="Unassembled WGS sequence"/>
</dbReference>
<dbReference type="AlphaFoldDB" id="A0A2J6T668"/>
<evidence type="ECO:0000313" key="2">
    <source>
        <dbReference type="Proteomes" id="UP000235371"/>
    </source>
</evidence>
<keyword evidence="2" id="KW-1185">Reference proteome</keyword>
<dbReference type="GeneID" id="36588590"/>
<organism evidence="1 2">
    <name type="scientific">Hyaloscypha bicolor E</name>
    <dbReference type="NCBI Taxonomy" id="1095630"/>
    <lineage>
        <taxon>Eukaryota</taxon>
        <taxon>Fungi</taxon>
        <taxon>Dikarya</taxon>
        <taxon>Ascomycota</taxon>
        <taxon>Pezizomycotina</taxon>
        <taxon>Leotiomycetes</taxon>
        <taxon>Helotiales</taxon>
        <taxon>Hyaloscyphaceae</taxon>
        <taxon>Hyaloscypha</taxon>
        <taxon>Hyaloscypha bicolor</taxon>
    </lineage>
</organism>
<dbReference type="InParanoid" id="A0A2J6T668"/>
<dbReference type="OrthoDB" id="2823490at2759"/>
<proteinExistence type="predicted"/>
<name>A0A2J6T668_9HELO</name>
<accession>A0A2J6T668</accession>
<gene>
    <name evidence="1" type="ORF">K444DRAFT_614275</name>
</gene>
<sequence length="288" mass="32903">MPSLLTIPREIRDQIYDWMLSDTLPSSRSRELQRERKTIEYSRSDPETLFGQGAIQFPVHTSLPPAHGLLHAARQIRHEFLDSIKRLGGVRYKVDLVDRKDRGVLAPTWISVPCLPCFADRIDVLEVHWRVRSGKTSSVVTSVGESDHFNCNQFNGSLALLQRFIERGIYLLSKKKRVKVHIGVLEIHLNAGWGPELFGFEVEVDEFAEAAGLFLDDYLLGEDSFVDDGLMRQEFDAQFEMLVGKIDRVQMYANGALKREWELRDAIAMREAHKINAARRGELSGDEH</sequence>
<dbReference type="EMBL" id="KZ613822">
    <property type="protein sequence ID" value="PMD58508.1"/>
    <property type="molecule type" value="Genomic_DNA"/>
</dbReference>
<dbReference type="RefSeq" id="XP_024735412.1">
    <property type="nucleotide sequence ID" value="XM_024880513.1"/>
</dbReference>
<evidence type="ECO:0000313" key="1">
    <source>
        <dbReference type="EMBL" id="PMD58508.1"/>
    </source>
</evidence>
<protein>
    <recommendedName>
        <fullName evidence="3">F-box domain-containing protein</fullName>
    </recommendedName>
</protein>